<accession>A5DQ53</accession>
<feature type="compositionally biased region" description="Basic and acidic residues" evidence="1">
    <location>
        <begin position="177"/>
        <end position="187"/>
    </location>
</feature>
<name>A5DQ53_PICGU</name>
<feature type="region of interest" description="Disordered" evidence="1">
    <location>
        <begin position="177"/>
        <end position="202"/>
    </location>
</feature>
<dbReference type="AlphaFoldDB" id="A5DQ53"/>
<evidence type="ECO:0000256" key="1">
    <source>
        <dbReference type="SAM" id="MobiDB-lite"/>
    </source>
</evidence>
<dbReference type="RefSeq" id="XP_001482384.2">
    <property type="nucleotide sequence ID" value="XM_001482334.1"/>
</dbReference>
<dbReference type="OrthoDB" id="10328636at2759"/>
<organism evidence="2 3">
    <name type="scientific">Meyerozyma guilliermondii (strain ATCC 6260 / CBS 566 / DSM 6381 / JCM 1539 / NBRC 10279 / NRRL Y-324)</name>
    <name type="common">Yeast</name>
    <name type="synonym">Candida guilliermondii</name>
    <dbReference type="NCBI Taxonomy" id="294746"/>
    <lineage>
        <taxon>Eukaryota</taxon>
        <taxon>Fungi</taxon>
        <taxon>Dikarya</taxon>
        <taxon>Ascomycota</taxon>
        <taxon>Saccharomycotina</taxon>
        <taxon>Pichiomycetes</taxon>
        <taxon>Debaryomycetaceae</taxon>
        <taxon>Meyerozyma</taxon>
    </lineage>
</organism>
<dbReference type="GeneID" id="5124254"/>
<dbReference type="Proteomes" id="UP000001997">
    <property type="component" value="Unassembled WGS sequence"/>
</dbReference>
<dbReference type="KEGG" id="pgu:PGUG_05404"/>
<sequence length="245" mass="28040">MDMVIISVVHRTVDLNTLSNPLFLDAPQGREQLYAVRDYFQNCGVLSQMSAYKALHEFINNPNNSPIKKYNKISTFPFMNLDDKGRIVLLLQALEAYPLFQDRVGHLDRTTELKYADLSEKVDCLSWSPPAISTETGNLQPKRIKRRRERPYCHFCHKIGHDDERCYKKNKRLRTDHQAKSAVKDSSESEYTLESGHSNQYPESQAIDANEAEAEATSGKILFKAGAKRFLVEGPISFLDPRLMN</sequence>
<evidence type="ECO:0000313" key="3">
    <source>
        <dbReference type="Proteomes" id="UP000001997"/>
    </source>
</evidence>
<dbReference type="HOGENOM" id="CLU_1133938_0_0_1"/>
<gene>
    <name evidence="2" type="ORF">PGUG_05404</name>
</gene>
<dbReference type="InParanoid" id="A5DQ53"/>
<feature type="compositionally biased region" description="Polar residues" evidence="1">
    <location>
        <begin position="189"/>
        <end position="202"/>
    </location>
</feature>
<proteinExistence type="predicted"/>
<keyword evidence="3" id="KW-1185">Reference proteome</keyword>
<evidence type="ECO:0000313" key="2">
    <source>
        <dbReference type="EMBL" id="EDK41306.2"/>
    </source>
</evidence>
<protein>
    <submittedName>
        <fullName evidence="2">Uncharacterized protein</fullName>
    </submittedName>
</protein>
<reference evidence="2 3" key="1">
    <citation type="journal article" date="2009" name="Nature">
        <title>Evolution of pathogenicity and sexual reproduction in eight Candida genomes.</title>
        <authorList>
            <person name="Butler G."/>
            <person name="Rasmussen M.D."/>
            <person name="Lin M.F."/>
            <person name="Santos M.A."/>
            <person name="Sakthikumar S."/>
            <person name="Munro C.A."/>
            <person name="Rheinbay E."/>
            <person name="Grabherr M."/>
            <person name="Forche A."/>
            <person name="Reedy J.L."/>
            <person name="Agrafioti I."/>
            <person name="Arnaud M.B."/>
            <person name="Bates S."/>
            <person name="Brown A.J."/>
            <person name="Brunke S."/>
            <person name="Costanzo M.C."/>
            <person name="Fitzpatrick D.A."/>
            <person name="de Groot P.W."/>
            <person name="Harris D."/>
            <person name="Hoyer L.L."/>
            <person name="Hube B."/>
            <person name="Klis F.M."/>
            <person name="Kodira C."/>
            <person name="Lennard N."/>
            <person name="Logue M.E."/>
            <person name="Martin R."/>
            <person name="Neiman A.M."/>
            <person name="Nikolaou E."/>
            <person name="Quail M.A."/>
            <person name="Quinn J."/>
            <person name="Santos M.C."/>
            <person name="Schmitzberger F.F."/>
            <person name="Sherlock G."/>
            <person name="Shah P."/>
            <person name="Silverstein K.A."/>
            <person name="Skrzypek M.S."/>
            <person name="Soll D."/>
            <person name="Staggs R."/>
            <person name="Stansfield I."/>
            <person name="Stumpf M.P."/>
            <person name="Sudbery P.E."/>
            <person name="Srikantha T."/>
            <person name="Zeng Q."/>
            <person name="Berman J."/>
            <person name="Berriman M."/>
            <person name="Heitman J."/>
            <person name="Gow N.A."/>
            <person name="Lorenz M.C."/>
            <person name="Birren B.W."/>
            <person name="Kellis M."/>
            <person name="Cuomo C.A."/>
        </authorList>
    </citation>
    <scope>NUCLEOTIDE SEQUENCE [LARGE SCALE GENOMIC DNA]</scope>
    <source>
        <strain evidence="3">ATCC 6260 / CBS 566 / DSM 6381 / JCM 1539 / NBRC 10279 / NRRL Y-324</strain>
    </source>
</reference>
<dbReference type="EMBL" id="CH408161">
    <property type="protein sequence ID" value="EDK41306.2"/>
    <property type="molecule type" value="Genomic_DNA"/>
</dbReference>
<dbReference type="VEuPathDB" id="FungiDB:PGUG_05404"/>